<keyword evidence="10" id="KW-1185">Reference proteome</keyword>
<dbReference type="PROSITE" id="PS50110">
    <property type="entry name" value="RESPONSE_REGULATORY"/>
    <property type="match status" value="1"/>
</dbReference>
<dbReference type="InterPro" id="IPR007492">
    <property type="entry name" value="LytTR_DNA-bd_dom"/>
</dbReference>
<dbReference type="SMART" id="SM00448">
    <property type="entry name" value="REC"/>
    <property type="match status" value="1"/>
</dbReference>
<organism evidence="9 10">
    <name type="scientific">Spirosoma agri</name>
    <dbReference type="NCBI Taxonomy" id="1987381"/>
    <lineage>
        <taxon>Bacteria</taxon>
        <taxon>Pseudomonadati</taxon>
        <taxon>Bacteroidota</taxon>
        <taxon>Cytophagia</taxon>
        <taxon>Cytophagales</taxon>
        <taxon>Cytophagaceae</taxon>
        <taxon>Spirosoma</taxon>
    </lineage>
</organism>
<feature type="domain" description="HTH LytTR-type" evidence="8">
    <location>
        <begin position="140"/>
        <end position="247"/>
    </location>
</feature>
<keyword evidence="2" id="KW-0902">Two-component regulatory system</keyword>
<feature type="domain" description="Response regulatory" evidence="7">
    <location>
        <begin position="4"/>
        <end position="120"/>
    </location>
</feature>
<evidence type="ECO:0000313" key="9">
    <source>
        <dbReference type="EMBL" id="NEU70127.1"/>
    </source>
</evidence>
<evidence type="ECO:0000256" key="6">
    <source>
        <dbReference type="PROSITE-ProRule" id="PRU00169"/>
    </source>
</evidence>
<dbReference type="GO" id="GO:0006355">
    <property type="term" value="P:regulation of DNA-templated transcription"/>
    <property type="evidence" value="ECO:0007669"/>
    <property type="project" value="TreeGrafter"/>
</dbReference>
<evidence type="ECO:0000259" key="8">
    <source>
        <dbReference type="PROSITE" id="PS50930"/>
    </source>
</evidence>
<dbReference type="Pfam" id="PF00072">
    <property type="entry name" value="Response_reg"/>
    <property type="match status" value="1"/>
</dbReference>
<keyword evidence="5" id="KW-0804">Transcription</keyword>
<comment type="caution">
    <text evidence="9">The sequence shown here is derived from an EMBL/GenBank/DDBJ whole genome shotgun (WGS) entry which is preliminary data.</text>
</comment>
<dbReference type="GO" id="GO:0000156">
    <property type="term" value="F:phosphorelay response regulator activity"/>
    <property type="evidence" value="ECO:0007669"/>
    <property type="project" value="TreeGrafter"/>
</dbReference>
<dbReference type="Proteomes" id="UP000477386">
    <property type="component" value="Unassembled WGS sequence"/>
</dbReference>
<dbReference type="InterPro" id="IPR011006">
    <property type="entry name" value="CheY-like_superfamily"/>
</dbReference>
<dbReference type="AlphaFoldDB" id="A0A6M0IQD3"/>
<dbReference type="EMBL" id="JAAGNZ010000003">
    <property type="protein sequence ID" value="NEU70127.1"/>
    <property type="molecule type" value="Genomic_DNA"/>
</dbReference>
<dbReference type="SMART" id="SM00850">
    <property type="entry name" value="LytTR"/>
    <property type="match status" value="1"/>
</dbReference>
<dbReference type="PANTHER" id="PTHR48111:SF4">
    <property type="entry name" value="DNA-BINDING DUAL TRANSCRIPTIONAL REGULATOR OMPR"/>
    <property type="match status" value="1"/>
</dbReference>
<dbReference type="SUPFAM" id="SSF52172">
    <property type="entry name" value="CheY-like"/>
    <property type="match status" value="1"/>
</dbReference>
<dbReference type="GO" id="GO:0005829">
    <property type="term" value="C:cytosol"/>
    <property type="evidence" value="ECO:0007669"/>
    <property type="project" value="TreeGrafter"/>
</dbReference>
<reference evidence="9 10" key="1">
    <citation type="submission" date="2020-02" db="EMBL/GenBank/DDBJ databases">
        <title>Draft genome sequence of two Spirosoma agri KCTC 52727 and Spirosoma terrae KCTC 52035.</title>
        <authorList>
            <person name="Rojas J."/>
            <person name="Ambika Manirajan B."/>
            <person name="Ratering S."/>
            <person name="Suarez C."/>
            <person name="Schnell S."/>
        </authorList>
    </citation>
    <scope>NUCLEOTIDE SEQUENCE [LARGE SCALE GENOMIC DNA]</scope>
    <source>
        <strain evidence="9 10">KCTC 52727</strain>
    </source>
</reference>
<dbReference type="Gene3D" id="3.40.50.2300">
    <property type="match status" value="1"/>
</dbReference>
<sequence>MLPKLLLIEDEDNLRENIAELLSINGYHVMSALDGQQGLAQAALEPPDLIICDILMPNQNGYEVLEIVRSTPALTNTPFIFLTAKSDRLDLRHGMNLGADDYLTKPVASVDLIKAIESRLRYKKQWIPPEKPSTSYLTTLKVYNDRGSMTLRAEECLYFFTKERRYYVIHPQRTYQLNKSLEDLTAQLDPQQFFRVNRKEIIHRKTIQHFAYWQDGKYCLFLQLGNQTREVILSKARYRVFINWLQS</sequence>
<dbReference type="InterPro" id="IPR001789">
    <property type="entry name" value="Sig_transdc_resp-reg_receiver"/>
</dbReference>
<dbReference type="CDD" id="cd17574">
    <property type="entry name" value="REC_OmpR"/>
    <property type="match status" value="1"/>
</dbReference>
<dbReference type="GO" id="GO:0000976">
    <property type="term" value="F:transcription cis-regulatory region binding"/>
    <property type="evidence" value="ECO:0007669"/>
    <property type="project" value="TreeGrafter"/>
</dbReference>
<dbReference type="InterPro" id="IPR039420">
    <property type="entry name" value="WalR-like"/>
</dbReference>
<dbReference type="RefSeq" id="WP_164043327.1">
    <property type="nucleotide sequence ID" value="NZ_JAAGNZ010000003.1"/>
</dbReference>
<evidence type="ECO:0000256" key="4">
    <source>
        <dbReference type="ARBA" id="ARBA00023125"/>
    </source>
</evidence>
<dbReference type="Pfam" id="PF04397">
    <property type="entry name" value="LytTR"/>
    <property type="match status" value="1"/>
</dbReference>
<dbReference type="PROSITE" id="PS50930">
    <property type="entry name" value="HTH_LYTTR"/>
    <property type="match status" value="1"/>
</dbReference>
<proteinExistence type="predicted"/>
<accession>A0A6M0IQD3</accession>
<keyword evidence="3" id="KW-0805">Transcription regulation</keyword>
<evidence type="ECO:0000259" key="7">
    <source>
        <dbReference type="PROSITE" id="PS50110"/>
    </source>
</evidence>
<feature type="modified residue" description="4-aspartylphosphate" evidence="6">
    <location>
        <position position="53"/>
    </location>
</feature>
<evidence type="ECO:0000313" key="10">
    <source>
        <dbReference type="Proteomes" id="UP000477386"/>
    </source>
</evidence>
<keyword evidence="1 6" id="KW-0597">Phosphoprotein</keyword>
<evidence type="ECO:0000256" key="5">
    <source>
        <dbReference type="ARBA" id="ARBA00023163"/>
    </source>
</evidence>
<dbReference type="PANTHER" id="PTHR48111">
    <property type="entry name" value="REGULATOR OF RPOS"/>
    <property type="match status" value="1"/>
</dbReference>
<gene>
    <name evidence="9" type="ORF">GK091_24840</name>
</gene>
<dbReference type="Gene3D" id="2.40.50.1020">
    <property type="entry name" value="LytTr DNA-binding domain"/>
    <property type="match status" value="1"/>
</dbReference>
<evidence type="ECO:0000256" key="3">
    <source>
        <dbReference type="ARBA" id="ARBA00023015"/>
    </source>
</evidence>
<dbReference type="GO" id="GO:0032993">
    <property type="term" value="C:protein-DNA complex"/>
    <property type="evidence" value="ECO:0007669"/>
    <property type="project" value="TreeGrafter"/>
</dbReference>
<evidence type="ECO:0000256" key="2">
    <source>
        <dbReference type="ARBA" id="ARBA00023012"/>
    </source>
</evidence>
<protein>
    <submittedName>
        <fullName evidence="9">Response regulator transcription factor</fullName>
    </submittedName>
</protein>
<evidence type="ECO:0000256" key="1">
    <source>
        <dbReference type="ARBA" id="ARBA00022553"/>
    </source>
</evidence>
<name>A0A6M0IQD3_9BACT</name>
<keyword evidence="4" id="KW-0238">DNA-binding</keyword>